<name>A0A916LDC0_MYCTX</name>
<dbReference type="EMBL" id="CSBK01001722">
    <property type="protein sequence ID" value="COZ06389.1"/>
    <property type="molecule type" value="Genomic_DNA"/>
</dbReference>
<dbReference type="Proteomes" id="UP000039021">
    <property type="component" value="Unassembled WGS sequence"/>
</dbReference>
<organism evidence="1 2">
    <name type="scientific">Mycobacterium tuberculosis</name>
    <dbReference type="NCBI Taxonomy" id="1773"/>
    <lineage>
        <taxon>Bacteria</taxon>
        <taxon>Bacillati</taxon>
        <taxon>Actinomycetota</taxon>
        <taxon>Actinomycetes</taxon>
        <taxon>Mycobacteriales</taxon>
        <taxon>Mycobacteriaceae</taxon>
        <taxon>Mycobacterium</taxon>
        <taxon>Mycobacterium tuberculosis complex</taxon>
    </lineage>
</organism>
<gene>
    <name evidence="1" type="ORF">ERS007739_03348</name>
</gene>
<accession>A0A916LDC0</accession>
<protein>
    <submittedName>
        <fullName evidence="1">Uncharacterized protein</fullName>
    </submittedName>
</protein>
<reference evidence="2" key="1">
    <citation type="submission" date="2015-03" db="EMBL/GenBank/DDBJ databases">
        <authorList>
            <consortium name="Pathogen Informatics"/>
        </authorList>
    </citation>
    <scope>NUCLEOTIDE SEQUENCE [LARGE SCALE GENOMIC DNA]</scope>
    <source>
        <strain evidence="2">N09902308</strain>
    </source>
</reference>
<dbReference type="AlphaFoldDB" id="A0A916LDC0"/>
<evidence type="ECO:0000313" key="2">
    <source>
        <dbReference type="Proteomes" id="UP000039021"/>
    </source>
</evidence>
<proteinExistence type="predicted"/>
<sequence length="45" mass="4917">MGASPTPAKVAANLRMPSAWTGSEAMIKRRILCRSMPSMSAPRLW</sequence>
<comment type="caution">
    <text evidence="1">The sequence shown here is derived from an EMBL/GenBank/DDBJ whole genome shotgun (WGS) entry which is preliminary data.</text>
</comment>
<evidence type="ECO:0000313" key="1">
    <source>
        <dbReference type="EMBL" id="COZ06389.1"/>
    </source>
</evidence>